<dbReference type="AlphaFoldDB" id="A0A6I7HSK3"/>
<proteinExistence type="predicted"/>
<keyword evidence="2" id="KW-1185">Reference proteome</keyword>
<organism evidence="1 2">
    <name type="scientific">Ciceribacter lividus</name>
    <dbReference type="NCBI Taxonomy" id="1197950"/>
    <lineage>
        <taxon>Bacteria</taxon>
        <taxon>Pseudomonadati</taxon>
        <taxon>Pseudomonadota</taxon>
        <taxon>Alphaproteobacteria</taxon>
        <taxon>Hyphomicrobiales</taxon>
        <taxon>Rhizobiaceae</taxon>
        <taxon>Ciceribacter</taxon>
    </lineage>
</organism>
<dbReference type="RefSeq" id="WP_114362330.1">
    <property type="nucleotide sequence ID" value="NZ_QPIX01000002.1"/>
</dbReference>
<reference evidence="1 2" key="1">
    <citation type="submission" date="2018-07" db="EMBL/GenBank/DDBJ databases">
        <title>Genomic Encyclopedia of Type Strains, Phase IV (KMG-IV): sequencing the most valuable type-strain genomes for metagenomic binning, comparative biology and taxonomic classification.</title>
        <authorList>
            <person name="Goeker M."/>
        </authorList>
    </citation>
    <scope>NUCLEOTIDE SEQUENCE [LARGE SCALE GENOMIC DNA]</scope>
    <source>
        <strain evidence="1 2">DSM 25528</strain>
    </source>
</reference>
<gene>
    <name evidence="1" type="ORF">DFR48_102388</name>
</gene>
<name>A0A6I7HSK3_9HYPH</name>
<evidence type="ECO:0008006" key="3">
    <source>
        <dbReference type="Google" id="ProtNLM"/>
    </source>
</evidence>
<dbReference type="EMBL" id="QPIX01000002">
    <property type="protein sequence ID" value="RCW27896.1"/>
    <property type="molecule type" value="Genomic_DNA"/>
</dbReference>
<evidence type="ECO:0000313" key="2">
    <source>
        <dbReference type="Proteomes" id="UP000252582"/>
    </source>
</evidence>
<dbReference type="Proteomes" id="UP000252582">
    <property type="component" value="Unassembled WGS sequence"/>
</dbReference>
<sequence>MSADSVSSAAAPGAAEIADWPAFFSRYSHIVLVANSDQAQLGKMKASLPDTALFVFFNKVYKVLDAPFDGNALLVARSGSVGANIVYRREVAEVLGYFPGDRFAGVVNLRVDPGERFSRPDEFEGASVRHLDLASYFSDFYSPGRIPTSGFALAVWLAELRLGRPVMITGFSARRSARWKLFHQHDWTLEQVILRLLIRGGLVVSSEKADINPYAALARRFPELNATEAVFTGVEVLSERLEGANHEIDRLFSYTKVGRAIHTFSRWLKPKKRKVRLAEKLRATEQNGGA</sequence>
<protein>
    <recommendedName>
        <fullName evidence="3">3-deoxy-manno-octulosonate cytidylyltransferase</fullName>
    </recommendedName>
</protein>
<accession>A0A6I7HSK3</accession>
<evidence type="ECO:0000313" key="1">
    <source>
        <dbReference type="EMBL" id="RCW27896.1"/>
    </source>
</evidence>
<comment type="caution">
    <text evidence="1">The sequence shown here is derived from an EMBL/GenBank/DDBJ whole genome shotgun (WGS) entry which is preliminary data.</text>
</comment>